<dbReference type="AlphaFoldDB" id="A0A9E7PNW8"/>
<dbReference type="RefSeq" id="WP_257743524.1">
    <property type="nucleotide sequence ID" value="NZ_CP096115.1"/>
</dbReference>
<dbReference type="Proteomes" id="UP001060368">
    <property type="component" value="Chromosome"/>
</dbReference>
<dbReference type="EMBL" id="CP096115">
    <property type="protein sequence ID" value="UUX93385.1"/>
    <property type="molecule type" value="Genomic_DNA"/>
</dbReference>
<accession>A0A9E7PNW8</accession>
<organism evidence="2 3">
    <name type="scientific">Methanoplanus endosymbiosus</name>
    <dbReference type="NCBI Taxonomy" id="33865"/>
    <lineage>
        <taxon>Archaea</taxon>
        <taxon>Methanobacteriati</taxon>
        <taxon>Methanobacteriota</taxon>
        <taxon>Stenosarchaea group</taxon>
        <taxon>Methanomicrobia</taxon>
        <taxon>Methanomicrobiales</taxon>
        <taxon>Methanomicrobiaceae</taxon>
        <taxon>Methanoplanus</taxon>
    </lineage>
</organism>
<keyword evidence="1" id="KW-0812">Transmembrane</keyword>
<dbReference type="GeneID" id="74306923"/>
<evidence type="ECO:0000256" key="1">
    <source>
        <dbReference type="SAM" id="Phobius"/>
    </source>
</evidence>
<proteinExistence type="predicted"/>
<evidence type="ECO:0000313" key="2">
    <source>
        <dbReference type="EMBL" id="UUX93385.1"/>
    </source>
</evidence>
<keyword evidence="3" id="KW-1185">Reference proteome</keyword>
<dbReference type="KEGG" id="mend:L6E24_04465"/>
<keyword evidence="1" id="KW-0472">Membrane</keyword>
<gene>
    <name evidence="2" type="ORF">L6E24_04465</name>
</gene>
<protein>
    <submittedName>
        <fullName evidence="2">Uncharacterized protein</fullName>
    </submittedName>
</protein>
<evidence type="ECO:0000313" key="3">
    <source>
        <dbReference type="Proteomes" id="UP001060368"/>
    </source>
</evidence>
<name>A0A9E7PNW8_9EURY</name>
<keyword evidence="1" id="KW-1133">Transmembrane helix</keyword>
<feature type="transmembrane region" description="Helical" evidence="1">
    <location>
        <begin position="176"/>
        <end position="201"/>
    </location>
</feature>
<reference evidence="2" key="1">
    <citation type="submission" date="2022-04" db="EMBL/GenBank/DDBJ databases">
        <title>Complete genome of Methanoplanus endosymbiosus DSM 3599.</title>
        <authorList>
            <person name="Chen S.-C."/>
            <person name="You Y.-T."/>
            <person name="Zhou Y.-Z."/>
            <person name="Lai M.-C."/>
        </authorList>
    </citation>
    <scope>NUCLEOTIDE SEQUENCE</scope>
    <source>
        <strain evidence="2">DSM 3599</strain>
    </source>
</reference>
<sequence length="202" mass="23382">MNNFNELYNDKFLPAYSDLVGYIANKPEAIIEQFERVFTHLMVYHTNSDESTRNENLKKAHDHLIRITLDCRKLLWVELDEIVKTIIESPEKRKLSLNINESELFVMYSEYIKTAQNARHMEISSIGIDPLKCIEEYEKTIKIGFKIIESQDPSKLHYVNELVDKITIIEWIKANIIPIFVGGVIGGIIAGLITQFILNILN</sequence>